<evidence type="ECO:0000313" key="2">
    <source>
        <dbReference type="EMBL" id="KAF6401615.1"/>
    </source>
</evidence>
<feature type="compositionally biased region" description="Low complexity" evidence="1">
    <location>
        <begin position="56"/>
        <end position="66"/>
    </location>
</feature>
<reference evidence="2 3" key="1">
    <citation type="journal article" date="2020" name="Nature">
        <title>Six reference-quality genomes reveal evolution of bat adaptations.</title>
        <authorList>
            <person name="Jebb D."/>
            <person name="Huang Z."/>
            <person name="Pippel M."/>
            <person name="Hughes G.M."/>
            <person name="Lavrichenko K."/>
            <person name="Devanna P."/>
            <person name="Winkler S."/>
            <person name="Jermiin L.S."/>
            <person name="Skirmuntt E.C."/>
            <person name="Katzourakis A."/>
            <person name="Burkitt-Gray L."/>
            <person name="Ray D.A."/>
            <person name="Sullivan K.A.M."/>
            <person name="Roscito J.G."/>
            <person name="Kirilenko B.M."/>
            <person name="Davalos L.M."/>
            <person name="Corthals A.P."/>
            <person name="Power M.L."/>
            <person name="Jones G."/>
            <person name="Ransome R.D."/>
            <person name="Dechmann D.K.N."/>
            <person name="Locatelli A.G."/>
            <person name="Puechmaille S.J."/>
            <person name="Fedrigo O."/>
            <person name="Jarvis E.D."/>
            <person name="Hiller M."/>
            <person name="Vernes S.C."/>
            <person name="Myers E.W."/>
            <person name="Teeling E.C."/>
        </authorList>
    </citation>
    <scope>NUCLEOTIDE SEQUENCE [LARGE SCALE GENOMIC DNA]</scope>
    <source>
        <strain evidence="2">MRouAeg1</strain>
        <tissue evidence="2">Muscle</tissue>
    </source>
</reference>
<protein>
    <submittedName>
        <fullName evidence="2">Uncharacterized protein</fullName>
    </submittedName>
</protein>
<feature type="compositionally biased region" description="Basic and acidic residues" evidence="1">
    <location>
        <begin position="24"/>
        <end position="36"/>
    </location>
</feature>
<accession>A0A7J8BT90</accession>
<feature type="region of interest" description="Disordered" evidence="1">
    <location>
        <begin position="1"/>
        <end position="76"/>
    </location>
</feature>
<proteinExistence type="predicted"/>
<evidence type="ECO:0000313" key="3">
    <source>
        <dbReference type="Proteomes" id="UP000593571"/>
    </source>
</evidence>
<name>A0A7J8BT90_ROUAE</name>
<evidence type="ECO:0000256" key="1">
    <source>
        <dbReference type="SAM" id="MobiDB-lite"/>
    </source>
</evidence>
<organism evidence="2 3">
    <name type="scientific">Rousettus aegyptiacus</name>
    <name type="common">Egyptian fruit bat</name>
    <name type="synonym">Pteropus aegyptiacus</name>
    <dbReference type="NCBI Taxonomy" id="9407"/>
    <lineage>
        <taxon>Eukaryota</taxon>
        <taxon>Metazoa</taxon>
        <taxon>Chordata</taxon>
        <taxon>Craniata</taxon>
        <taxon>Vertebrata</taxon>
        <taxon>Euteleostomi</taxon>
        <taxon>Mammalia</taxon>
        <taxon>Eutheria</taxon>
        <taxon>Laurasiatheria</taxon>
        <taxon>Chiroptera</taxon>
        <taxon>Yinpterochiroptera</taxon>
        <taxon>Pteropodoidea</taxon>
        <taxon>Pteropodidae</taxon>
        <taxon>Rousettinae</taxon>
        <taxon>Rousettus</taxon>
    </lineage>
</organism>
<keyword evidence="3" id="KW-1185">Reference proteome</keyword>
<feature type="compositionally biased region" description="Polar residues" evidence="1">
    <location>
        <begin position="67"/>
        <end position="76"/>
    </location>
</feature>
<dbReference type="Proteomes" id="UP000593571">
    <property type="component" value="Unassembled WGS sequence"/>
</dbReference>
<comment type="caution">
    <text evidence="2">The sequence shown here is derived from an EMBL/GenBank/DDBJ whole genome shotgun (WGS) entry which is preliminary data.</text>
</comment>
<sequence>MHRRMTSSREDARRNQPSRRQKQSRGEMARRTRCDGSEAGAAGRRRDVLQPESHVAHGNGAGAAAVRTSSSGSTQSRHMFGKAKMDVHTAAVSRTAEWWKQPQRPSSREGRTRGAVAAAKSGEAPTLATVWTDPEHTTLARDAGHTGPHGARLHRCDAPRQARAQTGSEWADARGWGRLLADRDRVFFVV</sequence>
<gene>
    <name evidence="2" type="ORF">HJG63_009653</name>
</gene>
<feature type="region of interest" description="Disordered" evidence="1">
    <location>
        <begin position="94"/>
        <end position="113"/>
    </location>
</feature>
<dbReference type="EMBL" id="JACASE010000016">
    <property type="protein sequence ID" value="KAF6401615.1"/>
    <property type="molecule type" value="Genomic_DNA"/>
</dbReference>
<dbReference type="AlphaFoldDB" id="A0A7J8BT90"/>